<keyword evidence="2" id="KW-1185">Reference proteome</keyword>
<comment type="caution">
    <text evidence="1">The sequence shown here is derived from an EMBL/GenBank/DDBJ whole genome shotgun (WGS) entry which is preliminary data.</text>
</comment>
<organism evidence="1 2">
    <name type="scientific">Streptomyces achromogenes</name>
    <dbReference type="NCBI Taxonomy" id="67255"/>
    <lineage>
        <taxon>Bacteria</taxon>
        <taxon>Bacillati</taxon>
        <taxon>Actinomycetota</taxon>
        <taxon>Actinomycetes</taxon>
        <taxon>Kitasatosporales</taxon>
        <taxon>Streptomycetaceae</taxon>
        <taxon>Streptomyces</taxon>
    </lineage>
</organism>
<proteinExistence type="predicted"/>
<name>A0ABU0PS35_STRAH</name>
<sequence>MFALPERLTRALGKASSAELEELAGRWMTRLRSEDGDDMTDDDLLAVLQGVARLAASATNTGGGLYSWSF</sequence>
<dbReference type="EMBL" id="JAUSYA010000001">
    <property type="protein sequence ID" value="MDQ0681175.1"/>
    <property type="molecule type" value="Genomic_DNA"/>
</dbReference>
<dbReference type="RefSeq" id="WP_307039053.1">
    <property type="nucleotide sequence ID" value="NZ_JAUSYA010000001.1"/>
</dbReference>
<evidence type="ECO:0000313" key="1">
    <source>
        <dbReference type="EMBL" id="MDQ0681175.1"/>
    </source>
</evidence>
<reference evidence="1 2" key="1">
    <citation type="submission" date="2023-07" db="EMBL/GenBank/DDBJ databases">
        <title>Comparative genomics of wheat-associated soil bacteria to identify genetic determinants of phenazine resistance.</title>
        <authorList>
            <person name="Mouncey N."/>
        </authorList>
    </citation>
    <scope>NUCLEOTIDE SEQUENCE [LARGE SCALE GENOMIC DNA]</scope>
    <source>
        <strain evidence="1 2">W4I19-2</strain>
    </source>
</reference>
<accession>A0ABU0PS35</accession>
<gene>
    <name evidence="1" type="ORF">QFZ56_000138</name>
</gene>
<protein>
    <submittedName>
        <fullName evidence="1">Nitroreductase</fullName>
    </submittedName>
</protein>
<evidence type="ECO:0000313" key="2">
    <source>
        <dbReference type="Proteomes" id="UP001243364"/>
    </source>
</evidence>
<dbReference type="Proteomes" id="UP001243364">
    <property type="component" value="Unassembled WGS sequence"/>
</dbReference>